<organism evidence="6 7">
    <name type="scientific">Caballeronia sordidicola</name>
    <name type="common">Burkholderia sordidicola</name>
    <dbReference type="NCBI Taxonomy" id="196367"/>
    <lineage>
        <taxon>Bacteria</taxon>
        <taxon>Pseudomonadati</taxon>
        <taxon>Pseudomonadota</taxon>
        <taxon>Betaproteobacteria</taxon>
        <taxon>Burkholderiales</taxon>
        <taxon>Burkholderiaceae</taxon>
        <taxon>Caballeronia</taxon>
    </lineage>
</organism>
<keyword evidence="2" id="KW-0805">Transcription regulation</keyword>
<dbReference type="InterPro" id="IPR036388">
    <property type="entry name" value="WH-like_DNA-bd_sf"/>
</dbReference>
<evidence type="ECO:0000313" key="6">
    <source>
        <dbReference type="EMBL" id="OTP71123.1"/>
    </source>
</evidence>
<evidence type="ECO:0000313" key="7">
    <source>
        <dbReference type="Proteomes" id="UP000195221"/>
    </source>
</evidence>
<evidence type="ECO:0000256" key="2">
    <source>
        <dbReference type="ARBA" id="ARBA00023015"/>
    </source>
</evidence>
<dbReference type="AlphaFoldDB" id="A0A242MJI6"/>
<dbReference type="EMBL" id="NBTZ01000102">
    <property type="protein sequence ID" value="OTP71123.1"/>
    <property type="molecule type" value="Genomic_DNA"/>
</dbReference>
<dbReference type="GO" id="GO:0003700">
    <property type="term" value="F:DNA-binding transcription factor activity"/>
    <property type="evidence" value="ECO:0007669"/>
    <property type="project" value="InterPro"/>
</dbReference>
<dbReference type="Pfam" id="PF00126">
    <property type="entry name" value="HTH_1"/>
    <property type="match status" value="1"/>
</dbReference>
<name>A0A242MJI6_CABSO</name>
<gene>
    <name evidence="6" type="ORF">PAMC26577_24640</name>
</gene>
<dbReference type="Gene3D" id="3.40.190.290">
    <property type="match status" value="1"/>
</dbReference>
<keyword evidence="3" id="KW-0238">DNA-binding</keyword>
<evidence type="ECO:0000259" key="5">
    <source>
        <dbReference type="PROSITE" id="PS50931"/>
    </source>
</evidence>
<evidence type="ECO:0000256" key="3">
    <source>
        <dbReference type="ARBA" id="ARBA00023125"/>
    </source>
</evidence>
<dbReference type="FunFam" id="1.10.10.10:FF:000001">
    <property type="entry name" value="LysR family transcriptional regulator"/>
    <property type="match status" value="1"/>
</dbReference>
<evidence type="ECO:0000256" key="4">
    <source>
        <dbReference type="ARBA" id="ARBA00023163"/>
    </source>
</evidence>
<accession>A0A242MJI6</accession>
<dbReference type="PANTHER" id="PTHR30537:SF1">
    <property type="entry name" value="HTH-TYPE TRANSCRIPTIONAL REGULATOR PGRR"/>
    <property type="match status" value="1"/>
</dbReference>
<dbReference type="InterPro" id="IPR005119">
    <property type="entry name" value="LysR_subst-bd"/>
</dbReference>
<dbReference type="Pfam" id="PF03466">
    <property type="entry name" value="LysR_substrate"/>
    <property type="match status" value="1"/>
</dbReference>
<dbReference type="SUPFAM" id="SSF53850">
    <property type="entry name" value="Periplasmic binding protein-like II"/>
    <property type="match status" value="1"/>
</dbReference>
<dbReference type="Gene3D" id="1.10.10.10">
    <property type="entry name" value="Winged helix-like DNA-binding domain superfamily/Winged helix DNA-binding domain"/>
    <property type="match status" value="1"/>
</dbReference>
<feature type="domain" description="HTH lysR-type" evidence="5">
    <location>
        <begin position="4"/>
        <end position="61"/>
    </location>
</feature>
<sequence>MTKPTLADLTAFSAVAAHRSFRRAADALGVSRSSLSHTMLALERQLGVRLLNRTTRSVAPTEAGEALLVRIGPVLRDLDEALDAVADARGNPSGMLRINANEGAARILLKAAVPRFLERFPGMALDLVVEGRLVDIVEQGFDAGVRLEESVPRDMVAVRIGGDLRFVVVAAPSYLAGRKPLITPDDLREHACIRQRLPSGKRYRWEFARRGEEVLVDVPGALTLDNNGLMVEAASDGLGLAYVPEAAARDWLDDGRLVLVLQEWCPFIPGLCLYYPGHRHVPAGLRAFIDVLKEVNGDA</sequence>
<comment type="similarity">
    <text evidence="1">Belongs to the LysR transcriptional regulatory family.</text>
</comment>
<dbReference type="InterPro" id="IPR036390">
    <property type="entry name" value="WH_DNA-bd_sf"/>
</dbReference>
<dbReference type="PANTHER" id="PTHR30537">
    <property type="entry name" value="HTH-TYPE TRANSCRIPTIONAL REGULATOR"/>
    <property type="match status" value="1"/>
</dbReference>
<protein>
    <submittedName>
        <fullName evidence="6">Transcriptional regulator, LysR family</fullName>
    </submittedName>
</protein>
<comment type="caution">
    <text evidence="6">The sequence shown here is derived from an EMBL/GenBank/DDBJ whole genome shotgun (WGS) entry which is preliminary data.</text>
</comment>
<proteinExistence type="inferred from homology"/>
<dbReference type="Proteomes" id="UP000195221">
    <property type="component" value="Unassembled WGS sequence"/>
</dbReference>
<dbReference type="PROSITE" id="PS50931">
    <property type="entry name" value="HTH_LYSR"/>
    <property type="match status" value="1"/>
</dbReference>
<dbReference type="GO" id="GO:0006351">
    <property type="term" value="P:DNA-templated transcription"/>
    <property type="evidence" value="ECO:0007669"/>
    <property type="project" value="TreeGrafter"/>
</dbReference>
<dbReference type="RefSeq" id="WP_075360306.1">
    <property type="nucleotide sequence ID" value="NZ_MSRG01000088.1"/>
</dbReference>
<dbReference type="InterPro" id="IPR000847">
    <property type="entry name" value="LysR_HTH_N"/>
</dbReference>
<reference evidence="6 7" key="1">
    <citation type="submission" date="2017-03" db="EMBL/GenBank/DDBJ databases">
        <title>Genome analysis of strain PAMC 26577.</title>
        <authorList>
            <person name="Oh H.-M."/>
            <person name="Yang J.-A."/>
        </authorList>
    </citation>
    <scope>NUCLEOTIDE SEQUENCE [LARGE SCALE GENOMIC DNA]</scope>
    <source>
        <strain evidence="6 7">PAMC 26577</strain>
    </source>
</reference>
<evidence type="ECO:0000256" key="1">
    <source>
        <dbReference type="ARBA" id="ARBA00009437"/>
    </source>
</evidence>
<dbReference type="CDD" id="cd08474">
    <property type="entry name" value="PBP2_CrgA_like_5"/>
    <property type="match status" value="1"/>
</dbReference>
<keyword evidence="4" id="KW-0804">Transcription</keyword>
<dbReference type="InterPro" id="IPR058163">
    <property type="entry name" value="LysR-type_TF_proteobact-type"/>
</dbReference>
<dbReference type="SUPFAM" id="SSF46785">
    <property type="entry name" value="Winged helix' DNA-binding domain"/>
    <property type="match status" value="1"/>
</dbReference>
<dbReference type="GO" id="GO:0043565">
    <property type="term" value="F:sequence-specific DNA binding"/>
    <property type="evidence" value="ECO:0007669"/>
    <property type="project" value="TreeGrafter"/>
</dbReference>